<organism evidence="2">
    <name type="scientific">Candidatus Kentrum eta</name>
    <dbReference type="NCBI Taxonomy" id="2126337"/>
    <lineage>
        <taxon>Bacteria</taxon>
        <taxon>Pseudomonadati</taxon>
        <taxon>Pseudomonadota</taxon>
        <taxon>Gammaproteobacteria</taxon>
        <taxon>Candidatus Kentrum</taxon>
    </lineage>
</organism>
<evidence type="ECO:0000313" key="3">
    <source>
        <dbReference type="EMBL" id="VFJ99314.1"/>
    </source>
</evidence>
<dbReference type="EMBL" id="CAADFG010000032">
    <property type="protein sequence ID" value="VFJ91453.1"/>
    <property type="molecule type" value="Genomic_DNA"/>
</dbReference>
<dbReference type="EMBL" id="CAADFI010000031">
    <property type="protein sequence ID" value="VFJ92622.1"/>
    <property type="molecule type" value="Genomic_DNA"/>
</dbReference>
<protein>
    <submittedName>
        <fullName evidence="2">Uncharacterized protein</fullName>
    </submittedName>
</protein>
<evidence type="ECO:0000313" key="2">
    <source>
        <dbReference type="EMBL" id="VFJ92622.1"/>
    </source>
</evidence>
<accession>A0A450UJ87</accession>
<evidence type="ECO:0000313" key="1">
    <source>
        <dbReference type="EMBL" id="VFJ91453.1"/>
    </source>
</evidence>
<sequence>MIDDADDISFGGAKEKIIGKAIGAGIKTATKEVAPVGGGVATGNLISEDVSDQIPEESEGLLEAAGDILRGIWEGIVGDLRRFFSPKLRLGAYSWRLRLSNSKEKV</sequence>
<gene>
    <name evidence="1" type="ORF">BECKH772A_GA0070896_100321</name>
    <name evidence="2" type="ORF">BECKH772B_GA0070898_1003135</name>
    <name evidence="3" type="ORF">BECKH772C_GA0070978_100311</name>
</gene>
<reference evidence="2" key="1">
    <citation type="submission" date="2019-02" db="EMBL/GenBank/DDBJ databases">
        <authorList>
            <person name="Gruber-Vodicka R. H."/>
            <person name="Seah K. B. B."/>
        </authorList>
    </citation>
    <scope>NUCLEOTIDE SEQUENCE</scope>
    <source>
        <strain evidence="3">BECK_SA2B12</strain>
        <strain evidence="1">BECK_SA2B15</strain>
        <strain evidence="2">BECK_SA2B20</strain>
    </source>
</reference>
<dbReference type="EMBL" id="CAADFJ010000031">
    <property type="protein sequence ID" value="VFJ99314.1"/>
    <property type="molecule type" value="Genomic_DNA"/>
</dbReference>
<proteinExistence type="predicted"/>
<name>A0A450UJ87_9GAMM</name>
<dbReference type="AlphaFoldDB" id="A0A450UJ87"/>